<dbReference type="Gene3D" id="2.40.70.10">
    <property type="entry name" value="Acid Proteases"/>
    <property type="match status" value="2"/>
</dbReference>
<feature type="domain" description="Peptidase A1" evidence="7">
    <location>
        <begin position="91"/>
        <end position="409"/>
    </location>
</feature>
<comment type="similarity">
    <text evidence="1">Belongs to the peptidase A1 family.</text>
</comment>
<sequence length="418" mass="47278">MNLTSVTCLLLTLIPVYTAQVMSLPFSPAKTVPRQHKNLGKRLEPHRHFRERFQRPMQPLSKSYRRPIRDFRVKATTAKDIKLENYYNNLYYAPITIGTPGQKFNVAFDIENPITWVPSIHSPSRQDRRISKKYNNESSSSFTANGKAFELSYPSGKVSGYFSQDNIAIAGATIHNQTFGEAILEPDMFSVSMNDGIFGLGFSDIAAGEEPTVLDNMVNKGILPAPVFSFYLNTYESHGPDSVLTLGGTNPEYYTGDFTFVQLSMPDRWQFEIDRIQMSRGVGTTCWYGCQAVVDPGSPFIAGPSYFVQVLNERIGAKPLEGNPKFYSVDHSQLDSLPDLELYVNGQKLTMTGKDYIVKFPEEQGGPYYSGLVGKDFKRDETAVWSLGTNFMRTYYTYFDKGNRRMGFAKTFSSLYRY</sequence>
<dbReference type="PANTHER" id="PTHR47966:SF69">
    <property type="entry name" value="PEPTIDASE A1 DOMAIN-CONTAINING PROTEIN"/>
    <property type="match status" value="1"/>
</dbReference>
<gene>
    <name evidence="8" type="ORF">PoB_001138900</name>
</gene>
<accession>A0AAV3YPC0</accession>
<protein>
    <submittedName>
        <fullName evidence="8">Cathepsin d</fullName>
    </submittedName>
</protein>
<dbReference type="InterPro" id="IPR021109">
    <property type="entry name" value="Peptidase_aspartic_dom_sf"/>
</dbReference>
<dbReference type="SUPFAM" id="SSF50630">
    <property type="entry name" value="Acid proteases"/>
    <property type="match status" value="1"/>
</dbReference>
<keyword evidence="6" id="KW-0732">Signal</keyword>
<dbReference type="Pfam" id="PF00026">
    <property type="entry name" value="Asp"/>
    <property type="match status" value="1"/>
</dbReference>
<dbReference type="InterPro" id="IPR033121">
    <property type="entry name" value="PEPTIDASE_A1"/>
</dbReference>
<dbReference type="PRINTS" id="PR00792">
    <property type="entry name" value="PEPSIN"/>
</dbReference>
<dbReference type="GO" id="GO:0004190">
    <property type="term" value="F:aspartic-type endopeptidase activity"/>
    <property type="evidence" value="ECO:0007669"/>
    <property type="project" value="UniProtKB-KW"/>
</dbReference>
<evidence type="ECO:0000256" key="5">
    <source>
        <dbReference type="PIRSR" id="PIRSR601461-1"/>
    </source>
</evidence>
<feature type="active site" evidence="5">
    <location>
        <position position="295"/>
    </location>
</feature>
<name>A0AAV3YPC0_9GAST</name>
<evidence type="ECO:0000313" key="9">
    <source>
        <dbReference type="Proteomes" id="UP000735302"/>
    </source>
</evidence>
<keyword evidence="4" id="KW-0378">Hydrolase</keyword>
<dbReference type="GO" id="GO:0006508">
    <property type="term" value="P:proteolysis"/>
    <property type="evidence" value="ECO:0007669"/>
    <property type="project" value="UniProtKB-KW"/>
</dbReference>
<dbReference type="PROSITE" id="PS51767">
    <property type="entry name" value="PEPTIDASE_A1"/>
    <property type="match status" value="1"/>
</dbReference>
<dbReference type="AlphaFoldDB" id="A0AAV3YPC0"/>
<feature type="signal peptide" evidence="6">
    <location>
        <begin position="1"/>
        <end position="18"/>
    </location>
</feature>
<reference evidence="8 9" key="1">
    <citation type="journal article" date="2021" name="Elife">
        <title>Chloroplast acquisition without the gene transfer in kleptoplastic sea slugs, Plakobranchus ocellatus.</title>
        <authorList>
            <person name="Maeda T."/>
            <person name="Takahashi S."/>
            <person name="Yoshida T."/>
            <person name="Shimamura S."/>
            <person name="Takaki Y."/>
            <person name="Nagai Y."/>
            <person name="Toyoda A."/>
            <person name="Suzuki Y."/>
            <person name="Arimoto A."/>
            <person name="Ishii H."/>
            <person name="Satoh N."/>
            <person name="Nishiyama T."/>
            <person name="Hasebe M."/>
            <person name="Maruyama T."/>
            <person name="Minagawa J."/>
            <person name="Obokata J."/>
            <person name="Shigenobu S."/>
        </authorList>
    </citation>
    <scope>NUCLEOTIDE SEQUENCE [LARGE SCALE GENOMIC DNA]</scope>
</reference>
<evidence type="ECO:0000256" key="1">
    <source>
        <dbReference type="ARBA" id="ARBA00007447"/>
    </source>
</evidence>
<evidence type="ECO:0000313" key="8">
    <source>
        <dbReference type="EMBL" id="GFN84883.1"/>
    </source>
</evidence>
<dbReference type="Proteomes" id="UP000735302">
    <property type="component" value="Unassembled WGS sequence"/>
</dbReference>
<dbReference type="EMBL" id="BLXT01001350">
    <property type="protein sequence ID" value="GFN84883.1"/>
    <property type="molecule type" value="Genomic_DNA"/>
</dbReference>
<evidence type="ECO:0000256" key="4">
    <source>
        <dbReference type="ARBA" id="ARBA00022801"/>
    </source>
</evidence>
<evidence type="ECO:0000256" key="2">
    <source>
        <dbReference type="ARBA" id="ARBA00022670"/>
    </source>
</evidence>
<keyword evidence="2" id="KW-0645">Protease</keyword>
<dbReference type="PANTHER" id="PTHR47966">
    <property type="entry name" value="BETA-SITE APP-CLEAVING ENZYME, ISOFORM A-RELATED"/>
    <property type="match status" value="1"/>
</dbReference>
<comment type="caution">
    <text evidence="8">The sequence shown here is derived from an EMBL/GenBank/DDBJ whole genome shotgun (WGS) entry which is preliminary data.</text>
</comment>
<feature type="chain" id="PRO_5043808569" evidence="6">
    <location>
        <begin position="19"/>
        <end position="418"/>
    </location>
</feature>
<feature type="active site" evidence="5">
    <location>
        <position position="109"/>
    </location>
</feature>
<dbReference type="FunFam" id="2.40.70.10:FF:000115">
    <property type="entry name" value="Lysosomal aspartic protease"/>
    <property type="match status" value="1"/>
</dbReference>
<evidence type="ECO:0000259" key="7">
    <source>
        <dbReference type="PROSITE" id="PS51767"/>
    </source>
</evidence>
<evidence type="ECO:0000256" key="3">
    <source>
        <dbReference type="ARBA" id="ARBA00022750"/>
    </source>
</evidence>
<organism evidence="8 9">
    <name type="scientific">Plakobranchus ocellatus</name>
    <dbReference type="NCBI Taxonomy" id="259542"/>
    <lineage>
        <taxon>Eukaryota</taxon>
        <taxon>Metazoa</taxon>
        <taxon>Spiralia</taxon>
        <taxon>Lophotrochozoa</taxon>
        <taxon>Mollusca</taxon>
        <taxon>Gastropoda</taxon>
        <taxon>Heterobranchia</taxon>
        <taxon>Euthyneura</taxon>
        <taxon>Panpulmonata</taxon>
        <taxon>Sacoglossa</taxon>
        <taxon>Placobranchoidea</taxon>
        <taxon>Plakobranchidae</taxon>
        <taxon>Plakobranchus</taxon>
    </lineage>
</organism>
<keyword evidence="3" id="KW-0064">Aspartyl protease</keyword>
<dbReference type="InterPro" id="IPR001461">
    <property type="entry name" value="Aspartic_peptidase_A1"/>
</dbReference>
<evidence type="ECO:0000256" key="6">
    <source>
        <dbReference type="SAM" id="SignalP"/>
    </source>
</evidence>
<proteinExistence type="inferred from homology"/>
<keyword evidence="9" id="KW-1185">Reference proteome</keyword>